<comment type="similarity">
    <text evidence="8">Belongs to the methyl-accepting chemotaxis (MCP) protein family.</text>
</comment>
<evidence type="ECO:0000256" key="7">
    <source>
        <dbReference type="ARBA" id="ARBA00023224"/>
    </source>
</evidence>
<accession>S0FNR7</accession>
<organism evidence="13 14">
    <name type="scientific">Ruminiclostridium cellobioparum subsp. termitidis CT1112</name>
    <dbReference type="NCBI Taxonomy" id="1195236"/>
    <lineage>
        <taxon>Bacteria</taxon>
        <taxon>Bacillati</taxon>
        <taxon>Bacillota</taxon>
        <taxon>Clostridia</taxon>
        <taxon>Eubacteriales</taxon>
        <taxon>Oscillospiraceae</taxon>
        <taxon>Ruminiclostridium</taxon>
    </lineage>
</organism>
<keyword evidence="7 9" id="KW-0807">Transducer</keyword>
<keyword evidence="6 10" id="KW-0472">Membrane</keyword>
<evidence type="ECO:0000256" key="5">
    <source>
        <dbReference type="ARBA" id="ARBA00022989"/>
    </source>
</evidence>
<dbReference type="GO" id="GO:0006935">
    <property type="term" value="P:chemotaxis"/>
    <property type="evidence" value="ECO:0007669"/>
    <property type="project" value="UniProtKB-KW"/>
</dbReference>
<evidence type="ECO:0000313" key="14">
    <source>
        <dbReference type="Proteomes" id="UP000014155"/>
    </source>
</evidence>
<dbReference type="InterPro" id="IPR033479">
    <property type="entry name" value="dCache_1"/>
</dbReference>
<evidence type="ECO:0000256" key="4">
    <source>
        <dbReference type="ARBA" id="ARBA00022692"/>
    </source>
</evidence>
<evidence type="ECO:0000256" key="6">
    <source>
        <dbReference type="ARBA" id="ARBA00023136"/>
    </source>
</evidence>
<dbReference type="PROSITE" id="PS50111">
    <property type="entry name" value="CHEMOTAXIS_TRANSDUC_2"/>
    <property type="match status" value="1"/>
</dbReference>
<dbReference type="PATRIC" id="fig|1195236.3.peg.4498"/>
<dbReference type="CDD" id="cd06225">
    <property type="entry name" value="HAMP"/>
    <property type="match status" value="1"/>
</dbReference>
<dbReference type="GO" id="GO:0007165">
    <property type="term" value="P:signal transduction"/>
    <property type="evidence" value="ECO:0007669"/>
    <property type="project" value="UniProtKB-KW"/>
</dbReference>
<comment type="caution">
    <text evidence="13">The sequence shown here is derived from an EMBL/GenBank/DDBJ whole genome shotgun (WGS) entry which is preliminary data.</text>
</comment>
<evidence type="ECO:0000259" key="12">
    <source>
        <dbReference type="PROSITE" id="PS50885"/>
    </source>
</evidence>
<evidence type="ECO:0000256" key="3">
    <source>
        <dbReference type="ARBA" id="ARBA00022500"/>
    </source>
</evidence>
<evidence type="ECO:0000256" key="10">
    <source>
        <dbReference type="SAM" id="Phobius"/>
    </source>
</evidence>
<dbReference type="Proteomes" id="UP000014155">
    <property type="component" value="Unassembled WGS sequence"/>
</dbReference>
<evidence type="ECO:0000256" key="8">
    <source>
        <dbReference type="ARBA" id="ARBA00029447"/>
    </source>
</evidence>
<evidence type="ECO:0000313" key="13">
    <source>
        <dbReference type="EMBL" id="EMS70123.1"/>
    </source>
</evidence>
<dbReference type="InterPro" id="IPR004089">
    <property type="entry name" value="MCPsignal_dom"/>
</dbReference>
<proteinExistence type="inferred from homology"/>
<dbReference type="Pfam" id="PF00672">
    <property type="entry name" value="HAMP"/>
    <property type="match status" value="1"/>
</dbReference>
<protein>
    <submittedName>
        <fullName evidence="13">Methyl-accepting chemotaxis protein</fullName>
    </submittedName>
</protein>
<dbReference type="SMART" id="SM00283">
    <property type="entry name" value="MA"/>
    <property type="match status" value="1"/>
</dbReference>
<feature type="domain" description="Methyl-accepting transducer" evidence="11">
    <location>
        <begin position="381"/>
        <end position="639"/>
    </location>
</feature>
<dbReference type="SUPFAM" id="SSF103190">
    <property type="entry name" value="Sensory domain-like"/>
    <property type="match status" value="1"/>
</dbReference>
<keyword evidence="4 10" id="KW-0812">Transmembrane</keyword>
<sequence length="668" mass="72161">MFKLKSIKTKLVLFFGALLLFICTGLGVAADTVSSGALKSTINESLAQMSKEAAKVIQARVDVQLSVLEAFAETDYIKNDTTSYDEKLRLMENEVKRSGYLYMMLADMDGNARYTNGKNSIIADREYFIKAKAGERAVSDPIVSKTNNSLVVCYAVPIKEGNTVKGVLIAVRDGNELSSLIDDIQYGKSSEALMISNSGTIIAHHDKNLVFDMYNVFEEAKKDPQLNGLAELTKQMAERKSGVGEYHFNGVTKYMGFSPVQGTAWSLSIAAPESETMAEISKLAVIIVVLSIIFMLVSLVITLLIAGKISKPIKTASDYLKVVATGNFSGNMPEKLLKMTDETGILANSINTMQQAVKNIIIEVADESSEVSELLVTINSEMDRLNKNIEEISATTEELSAGTEETASSTEEMNATSLEIETAIEAIATKAHEGALTINDLNKMTEDMEQNAVSSKSDAVSIYEKTKKDLQSAIEQAEAVNQINELSEAILEITSQTNLLALNAAIEAARAGEVGKGFAVVADEIRKLAEGSKNTIARIQKISKIIFKAVKELSASSGEIMEFIDRKVLNDYDYLVASSGQYSKASTSINDMVTDFSATSQELLASMQSMVKGIDEIANASNEEAQGATNIAEAASTIALMSNDVIKMAGSAKGKSEILIKAVSRFKV</sequence>
<reference evidence="13 14" key="1">
    <citation type="journal article" date="2013" name="Genome Announc.">
        <title>Draft Genome Sequence of the Cellulolytic, Mesophilic, Anaerobic Bacterium Clostridium termitidis Strain CT1112 (DSM 5398).</title>
        <authorList>
            <person name="Lal S."/>
            <person name="Ramachandran U."/>
            <person name="Zhang X."/>
            <person name="Munir R."/>
            <person name="Sparling R."/>
            <person name="Levin D.B."/>
        </authorList>
    </citation>
    <scope>NUCLEOTIDE SEQUENCE [LARGE SCALE GENOMIC DNA]</scope>
    <source>
        <strain evidence="13 14">CT1112</strain>
    </source>
</reference>
<dbReference type="PANTHER" id="PTHR32089">
    <property type="entry name" value="METHYL-ACCEPTING CHEMOTAXIS PROTEIN MCPB"/>
    <property type="match status" value="1"/>
</dbReference>
<keyword evidence="2" id="KW-1003">Cell membrane</keyword>
<dbReference type="SMART" id="SM00304">
    <property type="entry name" value="HAMP"/>
    <property type="match status" value="1"/>
</dbReference>
<gene>
    <name evidence="13" type="ORF">CTER_4319</name>
</gene>
<keyword evidence="14" id="KW-1185">Reference proteome</keyword>
<dbReference type="Gene3D" id="1.10.287.950">
    <property type="entry name" value="Methyl-accepting chemotaxis protein"/>
    <property type="match status" value="1"/>
</dbReference>
<keyword evidence="5 10" id="KW-1133">Transmembrane helix</keyword>
<dbReference type="CDD" id="cd12912">
    <property type="entry name" value="PDC2_MCP_like"/>
    <property type="match status" value="1"/>
</dbReference>
<dbReference type="SUPFAM" id="SSF58104">
    <property type="entry name" value="Methyl-accepting chemotaxis protein (MCP) signaling domain"/>
    <property type="match status" value="1"/>
</dbReference>
<dbReference type="CDD" id="cd12914">
    <property type="entry name" value="PDC1_DGC_like"/>
    <property type="match status" value="1"/>
</dbReference>
<dbReference type="EMBL" id="AORV01000060">
    <property type="protein sequence ID" value="EMS70123.1"/>
    <property type="molecule type" value="Genomic_DNA"/>
</dbReference>
<evidence type="ECO:0000259" key="11">
    <source>
        <dbReference type="PROSITE" id="PS50111"/>
    </source>
</evidence>
<keyword evidence="3" id="KW-0145">Chemotaxis</keyword>
<dbReference type="eggNOG" id="COG0840">
    <property type="taxonomic scope" value="Bacteria"/>
</dbReference>
<dbReference type="InterPro" id="IPR029151">
    <property type="entry name" value="Sensor-like_sf"/>
</dbReference>
<dbReference type="InterPro" id="IPR003660">
    <property type="entry name" value="HAMP_dom"/>
</dbReference>
<dbReference type="GO" id="GO:0005886">
    <property type="term" value="C:plasma membrane"/>
    <property type="evidence" value="ECO:0007669"/>
    <property type="project" value="UniProtKB-SubCell"/>
</dbReference>
<dbReference type="Gene3D" id="3.30.450.20">
    <property type="entry name" value="PAS domain"/>
    <property type="match status" value="1"/>
</dbReference>
<feature type="domain" description="HAMP" evidence="12">
    <location>
        <begin position="307"/>
        <end position="362"/>
    </location>
</feature>
<dbReference type="AlphaFoldDB" id="S0FNR7"/>
<dbReference type="RefSeq" id="WP_004629244.1">
    <property type="nucleotide sequence ID" value="NZ_AORV01000060.1"/>
</dbReference>
<dbReference type="PROSITE" id="PS50885">
    <property type="entry name" value="HAMP"/>
    <property type="match status" value="1"/>
</dbReference>
<dbReference type="PANTHER" id="PTHR32089:SF112">
    <property type="entry name" value="LYSOZYME-LIKE PROTEIN-RELATED"/>
    <property type="match status" value="1"/>
</dbReference>
<evidence type="ECO:0000256" key="2">
    <source>
        <dbReference type="ARBA" id="ARBA00022475"/>
    </source>
</evidence>
<evidence type="ECO:0000256" key="9">
    <source>
        <dbReference type="PROSITE-ProRule" id="PRU00284"/>
    </source>
</evidence>
<name>S0FNR7_RUMCE</name>
<evidence type="ECO:0000256" key="1">
    <source>
        <dbReference type="ARBA" id="ARBA00004651"/>
    </source>
</evidence>
<dbReference type="Pfam" id="PF02743">
    <property type="entry name" value="dCache_1"/>
    <property type="match status" value="1"/>
</dbReference>
<dbReference type="STRING" id="1195236.CTER_4319"/>
<dbReference type="Pfam" id="PF00015">
    <property type="entry name" value="MCPsignal"/>
    <property type="match status" value="1"/>
</dbReference>
<feature type="transmembrane region" description="Helical" evidence="10">
    <location>
        <begin position="283"/>
        <end position="306"/>
    </location>
</feature>
<comment type="subcellular location">
    <subcellularLocation>
        <location evidence="1">Cell membrane</location>
        <topology evidence="1">Multi-pass membrane protein</topology>
    </subcellularLocation>
</comment>